<keyword evidence="3" id="KW-1185">Reference proteome</keyword>
<proteinExistence type="predicted"/>
<dbReference type="KEGG" id="pmt:PMT_1098"/>
<dbReference type="RefSeq" id="WP_011130470.1">
    <property type="nucleotide sequence ID" value="NC_005071.1"/>
</dbReference>
<evidence type="ECO:0000313" key="3">
    <source>
        <dbReference type="Proteomes" id="UP000001423"/>
    </source>
</evidence>
<evidence type="ECO:0000313" key="2">
    <source>
        <dbReference type="EMBL" id="CAE21273.1"/>
    </source>
</evidence>
<dbReference type="AlphaFoldDB" id="Q7V6P8"/>
<reference evidence="2 3" key="1">
    <citation type="journal article" date="2003" name="Nature">
        <title>Genome divergence in two Prochlorococcus ecotypes reflects oceanic niche differentiation.</title>
        <authorList>
            <person name="Rocap G."/>
            <person name="Larimer F.W."/>
            <person name="Lamerdin J.E."/>
            <person name="Malfatti S."/>
            <person name="Chain P."/>
            <person name="Ahlgren N.A."/>
            <person name="Arellano A."/>
            <person name="Coleman M."/>
            <person name="Hauser L."/>
            <person name="Hess W.R."/>
            <person name="Johnson Z.I."/>
            <person name="Land M.L."/>
            <person name="Lindell D."/>
            <person name="Post A.F."/>
            <person name="Regala W."/>
            <person name="Shah M."/>
            <person name="Shaw S.L."/>
            <person name="Steglich C."/>
            <person name="Sullivan M.B."/>
            <person name="Ting C.S."/>
            <person name="Tolonen A."/>
            <person name="Webb E.A."/>
            <person name="Zinser E.R."/>
            <person name="Chisholm S.W."/>
        </authorList>
    </citation>
    <scope>NUCLEOTIDE SEQUENCE [LARGE SCALE GENOMIC DNA]</scope>
    <source>
        <strain evidence="3">MIT 9313</strain>
    </source>
</reference>
<feature type="signal peptide" evidence="1">
    <location>
        <begin position="1"/>
        <end position="29"/>
    </location>
</feature>
<evidence type="ECO:0000256" key="1">
    <source>
        <dbReference type="SAM" id="SignalP"/>
    </source>
</evidence>
<dbReference type="HOGENOM" id="CLU_135681_0_0_3"/>
<name>Q7V6P8_PROMM</name>
<dbReference type="Proteomes" id="UP000001423">
    <property type="component" value="Chromosome"/>
</dbReference>
<gene>
    <name evidence="2" type="ordered locus">PMT_1098</name>
</gene>
<organism evidence="2 3">
    <name type="scientific">Prochlorococcus marinus (strain MIT 9313)</name>
    <dbReference type="NCBI Taxonomy" id="74547"/>
    <lineage>
        <taxon>Bacteria</taxon>
        <taxon>Bacillati</taxon>
        <taxon>Cyanobacteriota</taxon>
        <taxon>Cyanophyceae</taxon>
        <taxon>Synechococcales</taxon>
        <taxon>Prochlorococcaceae</taxon>
        <taxon>Prochlorococcus</taxon>
    </lineage>
</organism>
<protein>
    <submittedName>
        <fullName evidence="2">Possible cAMP phosphodiesterases class-II</fullName>
    </submittedName>
</protein>
<sequence>MQTLSRRLRPVLAASLLMPLSLISPAALAQQAGGSKATPASNEDIFLYRGIGSSYVCNARAAGVEFPKAVGIAAATYAQILTGRHGGLVASAGTSKLTTKQLFAGAEFQIITGAIQYCPKEVPADVKAKVEEAVKKQQDSK</sequence>
<dbReference type="EMBL" id="BX548175">
    <property type="protein sequence ID" value="CAE21273.1"/>
    <property type="molecule type" value="Genomic_DNA"/>
</dbReference>
<accession>Q7V6P8</accession>
<feature type="chain" id="PRO_5004294443" evidence="1">
    <location>
        <begin position="30"/>
        <end position="141"/>
    </location>
</feature>
<dbReference type="eggNOG" id="ENOG5033U4A">
    <property type="taxonomic scope" value="Bacteria"/>
</dbReference>
<keyword evidence="1" id="KW-0732">Signal</keyword>